<dbReference type="EMBL" id="QRBA01000001">
    <property type="protein sequence ID" value="RDS92779.1"/>
    <property type="molecule type" value="Genomic_DNA"/>
</dbReference>
<evidence type="ECO:0008006" key="3">
    <source>
        <dbReference type="Google" id="ProtNLM"/>
    </source>
</evidence>
<accession>A0A7Z6QRU6</accession>
<name>A0A7Z6QRU6_PSEFL</name>
<protein>
    <recommendedName>
        <fullName evidence="3">Lipoprotein</fullName>
    </recommendedName>
</protein>
<dbReference type="AlphaFoldDB" id="A0A7Z6QRU6"/>
<organism evidence="1 2">
    <name type="scientific">Pseudomonas fluorescens</name>
    <dbReference type="NCBI Taxonomy" id="294"/>
    <lineage>
        <taxon>Bacteria</taxon>
        <taxon>Pseudomonadati</taxon>
        <taxon>Pseudomonadota</taxon>
        <taxon>Gammaproteobacteria</taxon>
        <taxon>Pseudomonadales</taxon>
        <taxon>Pseudomonadaceae</taxon>
        <taxon>Pseudomonas</taxon>
    </lineage>
</organism>
<evidence type="ECO:0000313" key="2">
    <source>
        <dbReference type="Proteomes" id="UP000255541"/>
    </source>
</evidence>
<dbReference type="InterPro" id="IPR028994">
    <property type="entry name" value="Integrin_alpha_N"/>
</dbReference>
<comment type="caution">
    <text evidence="1">The sequence shown here is derived from an EMBL/GenBank/DDBJ whole genome shotgun (WGS) entry which is preliminary data.</text>
</comment>
<dbReference type="PROSITE" id="PS51257">
    <property type="entry name" value="PROKAR_LIPOPROTEIN"/>
    <property type="match status" value="1"/>
</dbReference>
<sequence>MHKPVALSLILLSGCQQMPPAADINGLWINQAAIDSATQGRPLLRAIEAHGLNLEWNIDTRAGKAQLSNAFESGEGQLLPKAPGTWTVDYDGHGYDELRLTNNQLIQQPQSQRPGQVFKRPAQPATTGARWGTTFRFALNSAYMAGRWKILEGQGTGNFVTFAADGTVSGLGRHNRYELCLGGDCATQGAGNDTLYLGNDETSDGWIFVRSGRQLEIFQAINLSRPDQIPHLTPGPRQWLLEKQ</sequence>
<dbReference type="SUPFAM" id="SSF69318">
    <property type="entry name" value="Integrin alpha N-terminal domain"/>
    <property type="match status" value="1"/>
</dbReference>
<evidence type="ECO:0000313" key="1">
    <source>
        <dbReference type="EMBL" id="RDS92779.1"/>
    </source>
</evidence>
<reference evidence="1 2" key="1">
    <citation type="submission" date="2018-07" db="EMBL/GenBank/DDBJ databases">
        <title>Draft Genome Sequence of Pseudomonas fluorescens AHK-1 associated with canker disease of kiwifruit.</title>
        <authorList>
            <person name="Wu Z."/>
        </authorList>
    </citation>
    <scope>NUCLEOTIDE SEQUENCE [LARGE SCALE GENOMIC DNA]</scope>
    <source>
        <strain evidence="1 2">AHK-1</strain>
    </source>
</reference>
<dbReference type="RefSeq" id="WP_115485470.1">
    <property type="nucleotide sequence ID" value="NZ_QRBA01000001.1"/>
</dbReference>
<proteinExistence type="predicted"/>
<dbReference type="Proteomes" id="UP000255541">
    <property type="component" value="Unassembled WGS sequence"/>
</dbReference>
<gene>
    <name evidence="1" type="ORF">DL347_00560</name>
</gene>